<name>A0A1T2Z5Z2_PSEFL</name>
<protein>
    <submittedName>
        <fullName evidence="1">Uncharacterized protein</fullName>
    </submittedName>
</protein>
<proteinExistence type="predicted"/>
<gene>
    <name evidence="1" type="ORF">BFW87_04060</name>
</gene>
<organism evidence="1 2">
    <name type="scientific">Pseudomonas fluorescens</name>
    <dbReference type="NCBI Taxonomy" id="294"/>
    <lineage>
        <taxon>Bacteria</taxon>
        <taxon>Pseudomonadati</taxon>
        <taxon>Pseudomonadota</taxon>
        <taxon>Gammaproteobacteria</taxon>
        <taxon>Pseudomonadales</taxon>
        <taxon>Pseudomonadaceae</taxon>
        <taxon>Pseudomonas</taxon>
    </lineage>
</organism>
<evidence type="ECO:0000313" key="1">
    <source>
        <dbReference type="EMBL" id="OPA99436.1"/>
    </source>
</evidence>
<sequence>MMFSAQKVLDSVKSMQVADAPADLSHCQYLRHGAKLLGFKSYEDLKSYLDNPPMDRIGNICTGLMRKICEIRLPSFDSSYVRMTSYGDLSIGYESYWIGWDRRGREVRVPRAAYGKEAVVDFRNHFKRSLYVIESESELMAWRFNWQSDAVVPVELAQAHFKSIFIKQHLVEKNPPMDLVEKEIQGELKRRGLI</sequence>
<evidence type="ECO:0000313" key="2">
    <source>
        <dbReference type="Proteomes" id="UP000190965"/>
    </source>
</evidence>
<accession>A0A1T2Z5Z2</accession>
<reference evidence="1 2" key="1">
    <citation type="submission" date="2016-12" db="EMBL/GenBank/DDBJ databases">
        <title>Draft genome sequences of seven strains of Pseudomonas fluorescens that produce 4-formylaminooxyvinylglycine.</title>
        <authorList>
            <person name="Okrent R.A."/>
            <person name="Manning V.A."/>
            <person name="Trippe K.M."/>
        </authorList>
    </citation>
    <scope>NUCLEOTIDE SEQUENCE [LARGE SCALE GENOMIC DNA]</scope>
    <source>
        <strain evidence="1 2">P5A</strain>
    </source>
</reference>
<dbReference type="Proteomes" id="UP000190965">
    <property type="component" value="Unassembled WGS sequence"/>
</dbReference>
<dbReference type="EMBL" id="MSDF01000008">
    <property type="protein sequence ID" value="OPA99436.1"/>
    <property type="molecule type" value="Genomic_DNA"/>
</dbReference>
<dbReference type="AlphaFoldDB" id="A0A1T2Z5Z2"/>
<comment type="caution">
    <text evidence="1">The sequence shown here is derived from an EMBL/GenBank/DDBJ whole genome shotgun (WGS) entry which is preliminary data.</text>
</comment>